<feature type="transmembrane region" description="Helical" evidence="1">
    <location>
        <begin position="201"/>
        <end position="226"/>
    </location>
</feature>
<dbReference type="Proteomes" id="UP000003340">
    <property type="component" value="Unassembled WGS sequence"/>
</dbReference>
<keyword evidence="4" id="KW-1185">Reference proteome</keyword>
<dbReference type="EMBL" id="ACEC01000094">
    <property type="protein sequence ID" value="EEG29603.1"/>
    <property type="molecule type" value="Genomic_DNA"/>
</dbReference>
<evidence type="ECO:0000256" key="1">
    <source>
        <dbReference type="SAM" id="Phobius"/>
    </source>
</evidence>
<sequence length="385" mass="40415">MKKRIVCLLCLLLLVLGLGGVTAWAEEDTVSQTQEELMQEQYDAVGADDLASNLPDNVQDSLEKNGLDSPSSDKIISFSIGDFFSNLWGTITDTVKQPLGLLAISFGVMLLCALLESFKSTVDSSLSNVFSMVAVLAVCGTVIQPVIRCIQMAADTITGAGNFMLCFIPVFTGIVTASGMPVSGLGYNTALFATIQVISKIVSTVLLPFLGIFLALSIVSAVSGQFKISKLTATVKKTVVWSVSLLLTIFIGIFSTQSMVAASADTVTVKATKFMVGSFIPVVGGAISDALNSVQGCLGLMKSSIGAFGILACVFTFLPAILTVLFYMLVLKISSAAGSLFGLSGVTEIFDAVYDALSILMAFLICYSLLTIVTTTLMISMSSGG</sequence>
<feature type="transmembrane region" description="Helical" evidence="1">
    <location>
        <begin position="356"/>
        <end position="379"/>
    </location>
</feature>
<proteinExistence type="predicted"/>
<feature type="transmembrane region" description="Helical" evidence="1">
    <location>
        <begin position="274"/>
        <end position="294"/>
    </location>
</feature>
<evidence type="ECO:0000256" key="2">
    <source>
        <dbReference type="SAM" id="SignalP"/>
    </source>
</evidence>
<keyword evidence="2" id="KW-0732">Signal</keyword>
<feature type="transmembrane region" description="Helical" evidence="1">
    <location>
        <begin position="130"/>
        <end position="150"/>
    </location>
</feature>
<protein>
    <submittedName>
        <fullName evidence="3">Putative stage III sporulation protein AE</fullName>
    </submittedName>
</protein>
<keyword evidence="1" id="KW-0472">Membrane</keyword>
<reference evidence="3 4" key="2">
    <citation type="submission" date="2009-02" db="EMBL/GenBank/DDBJ databases">
        <title>Draft genome sequence of Clostridium methylpentosum (DSM 5476).</title>
        <authorList>
            <person name="Sudarsanam P."/>
            <person name="Ley R."/>
            <person name="Guruge J."/>
            <person name="Turnbaugh P.J."/>
            <person name="Mahowald M."/>
            <person name="Liep D."/>
            <person name="Gordon J."/>
        </authorList>
    </citation>
    <scope>NUCLEOTIDE SEQUENCE [LARGE SCALE GENOMIC DNA]</scope>
    <source>
        <strain evidence="3 4">DSM 5476</strain>
    </source>
</reference>
<dbReference type="HOGENOM" id="CLU_060898_0_0_9"/>
<feature type="chain" id="PRO_5002897906" evidence="2">
    <location>
        <begin position="26"/>
        <end position="385"/>
    </location>
</feature>
<dbReference type="eggNOG" id="ENOG502Z7PW">
    <property type="taxonomic scope" value="Bacteria"/>
</dbReference>
<keyword evidence="1" id="KW-0812">Transmembrane</keyword>
<feature type="signal peptide" evidence="2">
    <location>
        <begin position="1"/>
        <end position="25"/>
    </location>
</feature>
<dbReference type="Pfam" id="PF09546">
    <property type="entry name" value="Spore_III_AE"/>
    <property type="match status" value="1"/>
</dbReference>
<dbReference type="STRING" id="537013.CLOSTMETH_02784"/>
<feature type="transmembrane region" description="Helical" evidence="1">
    <location>
        <begin position="99"/>
        <end position="118"/>
    </location>
</feature>
<dbReference type="InterPro" id="IPR014194">
    <property type="entry name" value="Spore_III_AE"/>
</dbReference>
<dbReference type="AlphaFoldDB" id="C0EFZ2"/>
<name>C0EFZ2_9FIRM</name>
<feature type="transmembrane region" description="Helical" evidence="1">
    <location>
        <begin position="162"/>
        <end position="181"/>
    </location>
</feature>
<evidence type="ECO:0000313" key="4">
    <source>
        <dbReference type="Proteomes" id="UP000003340"/>
    </source>
</evidence>
<accession>C0EFZ2</accession>
<organism evidence="3 4">
    <name type="scientific">[Clostridium] methylpentosum DSM 5476</name>
    <dbReference type="NCBI Taxonomy" id="537013"/>
    <lineage>
        <taxon>Bacteria</taxon>
        <taxon>Bacillati</taxon>
        <taxon>Bacillota</taxon>
        <taxon>Clostridia</taxon>
        <taxon>Eubacteriales</taxon>
        <taxon>Oscillospiraceae</taxon>
        <taxon>Oscillospiraceae incertae sedis</taxon>
    </lineage>
</organism>
<feature type="transmembrane region" description="Helical" evidence="1">
    <location>
        <begin position="306"/>
        <end position="330"/>
    </location>
</feature>
<feature type="transmembrane region" description="Helical" evidence="1">
    <location>
        <begin position="238"/>
        <end position="262"/>
    </location>
</feature>
<evidence type="ECO:0000313" key="3">
    <source>
        <dbReference type="EMBL" id="EEG29603.1"/>
    </source>
</evidence>
<keyword evidence="1" id="KW-1133">Transmembrane helix</keyword>
<comment type="caution">
    <text evidence="3">The sequence shown here is derived from an EMBL/GenBank/DDBJ whole genome shotgun (WGS) entry which is preliminary data.</text>
</comment>
<reference evidence="3 4" key="1">
    <citation type="submission" date="2009-01" db="EMBL/GenBank/DDBJ databases">
        <authorList>
            <person name="Fulton L."/>
            <person name="Clifton S."/>
            <person name="Fulton B."/>
            <person name="Xu J."/>
            <person name="Minx P."/>
            <person name="Pepin K.H."/>
            <person name="Johnson M."/>
            <person name="Bhonagiri V."/>
            <person name="Nash W.E."/>
            <person name="Mardis E.R."/>
            <person name="Wilson R.K."/>
        </authorList>
    </citation>
    <scope>NUCLEOTIDE SEQUENCE [LARGE SCALE GENOMIC DNA]</scope>
    <source>
        <strain evidence="3 4">DSM 5476</strain>
    </source>
</reference>
<gene>
    <name evidence="3" type="ORF">CLOSTMETH_02784</name>
</gene>